<dbReference type="Proteomes" id="UP000000841">
    <property type="component" value="Chromosome"/>
</dbReference>
<dbReference type="eggNOG" id="COG1788">
    <property type="taxonomic scope" value="Bacteria"/>
</dbReference>
<dbReference type="PANTHER" id="PTHR13707">
    <property type="entry name" value="KETOACID-COENZYME A TRANSFERASE"/>
    <property type="match status" value="1"/>
</dbReference>
<evidence type="ECO:0000256" key="2">
    <source>
        <dbReference type="ARBA" id="ARBA00022679"/>
    </source>
</evidence>
<keyword evidence="4" id="KW-1185">Reference proteome</keyword>
<accession>C7MUD6</accession>
<dbReference type="AlphaFoldDB" id="C7MUD6"/>
<dbReference type="HOGENOM" id="CLU_019942_2_0_11"/>
<name>C7MUD6_SACVD</name>
<sequence length="237" mass="25503">MAVTFPSAVEALQDLLFDGMTLAVGGFGLSGIPTDLIDAVRVSGVRDLTVISNNMGVDGIGLGVLIEKGQVRKVIASYVGENKLFAEQYLAGELEVEFNPQGTLAERLRAGGAGIPAFYTRTGVGTEVAEGKPMKVFDGVEYVMERGLVADVSLVRAHRADEAGNLTYRYTARNFNPVVATAGRITVAEVEEIVPDGEIHPDHVVTPSIYIQRLVVTTSEHKHIEQRTTRPRVADPV</sequence>
<keyword evidence="2 3" id="KW-0808">Transferase</keyword>
<comment type="similarity">
    <text evidence="1">Belongs to the 3-oxoacid CoA-transferase subunit A family.</text>
</comment>
<dbReference type="NCBIfam" id="TIGR02429">
    <property type="entry name" value="pcaI_scoA_fam"/>
    <property type="match status" value="1"/>
</dbReference>
<proteinExistence type="inferred from homology"/>
<dbReference type="SUPFAM" id="SSF100950">
    <property type="entry name" value="NagB/RpiA/CoA transferase-like"/>
    <property type="match status" value="1"/>
</dbReference>
<protein>
    <submittedName>
        <fullName evidence="3">3-oxoacid CoA-transferase, A subunit</fullName>
    </submittedName>
</protein>
<evidence type="ECO:0000256" key="1">
    <source>
        <dbReference type="ARBA" id="ARBA00005612"/>
    </source>
</evidence>
<evidence type="ECO:0000313" key="4">
    <source>
        <dbReference type="Proteomes" id="UP000000841"/>
    </source>
</evidence>
<dbReference type="InterPro" id="IPR004163">
    <property type="entry name" value="CoA_transf_BS"/>
</dbReference>
<dbReference type="Gene3D" id="3.40.1080.10">
    <property type="entry name" value="Glutaconate Coenzyme A-transferase"/>
    <property type="match status" value="1"/>
</dbReference>
<gene>
    <name evidence="3" type="ordered locus">Svir_18930</name>
</gene>
<dbReference type="EMBL" id="CP001683">
    <property type="protein sequence ID" value="ACU96915.1"/>
    <property type="molecule type" value="Genomic_DNA"/>
</dbReference>
<dbReference type="InterPro" id="IPR004165">
    <property type="entry name" value="CoA_trans_fam_I"/>
</dbReference>
<dbReference type="GO" id="GO:0008410">
    <property type="term" value="F:CoA-transferase activity"/>
    <property type="evidence" value="ECO:0007669"/>
    <property type="project" value="InterPro"/>
</dbReference>
<dbReference type="InterPro" id="IPR037171">
    <property type="entry name" value="NagB/RpiA_transferase-like"/>
</dbReference>
<dbReference type="RefSeq" id="WP_015786228.1">
    <property type="nucleotide sequence ID" value="NC_013159.1"/>
</dbReference>
<dbReference type="PROSITE" id="PS01273">
    <property type="entry name" value="COA_TRANSF_1"/>
    <property type="match status" value="1"/>
</dbReference>
<dbReference type="STRING" id="471857.Svir_18930"/>
<organism evidence="3 4">
    <name type="scientific">Saccharomonospora viridis (strain ATCC 15386 / DSM 43017 / JCM 3036 / CCUG 5913 / NBRC 12207 / NCIMB 9602 / P101)</name>
    <name type="common">Thermoactinomyces viridis</name>
    <dbReference type="NCBI Taxonomy" id="471857"/>
    <lineage>
        <taxon>Bacteria</taxon>
        <taxon>Bacillati</taxon>
        <taxon>Actinomycetota</taxon>
        <taxon>Actinomycetes</taxon>
        <taxon>Pseudonocardiales</taxon>
        <taxon>Pseudonocardiaceae</taxon>
        <taxon>Saccharomonospora</taxon>
    </lineage>
</organism>
<evidence type="ECO:0000313" key="3">
    <source>
        <dbReference type="EMBL" id="ACU96915.1"/>
    </source>
</evidence>
<dbReference type="KEGG" id="svi:Svir_18930"/>
<reference evidence="3 4" key="1">
    <citation type="journal article" date="2009" name="Stand. Genomic Sci.">
        <title>Complete genome sequence of Saccharomonospora viridis type strain (P101).</title>
        <authorList>
            <person name="Pati A."/>
            <person name="Sikorski J."/>
            <person name="Nolan M."/>
            <person name="Lapidus A."/>
            <person name="Copeland A."/>
            <person name="Glavina Del Rio T."/>
            <person name="Lucas S."/>
            <person name="Chen F."/>
            <person name="Tice H."/>
            <person name="Pitluck S."/>
            <person name="Cheng J.F."/>
            <person name="Chertkov O."/>
            <person name="Brettin T."/>
            <person name="Han C."/>
            <person name="Detter J.C."/>
            <person name="Kuske C."/>
            <person name="Bruce D."/>
            <person name="Goodwin L."/>
            <person name="Chain P."/>
            <person name="D'haeseleer P."/>
            <person name="Chen A."/>
            <person name="Palaniappan K."/>
            <person name="Ivanova N."/>
            <person name="Mavromatis K."/>
            <person name="Mikhailova N."/>
            <person name="Rohde M."/>
            <person name="Tindall B.J."/>
            <person name="Goker M."/>
            <person name="Bristow J."/>
            <person name="Eisen J.A."/>
            <person name="Markowitz V."/>
            <person name="Hugenholtz P."/>
            <person name="Kyrpides N.C."/>
            <person name="Klenk H.P."/>
        </authorList>
    </citation>
    <scope>NUCLEOTIDE SEQUENCE [LARGE SCALE GENOMIC DNA]</scope>
    <source>
        <strain evidence="4">ATCC 15386 / DSM 43017 / JCM 3036 / NBRC 12207 / P101</strain>
    </source>
</reference>
<dbReference type="PANTHER" id="PTHR13707:SF60">
    <property type="entry name" value="ACETATE COA-TRANSFERASE SUBUNIT ALPHA"/>
    <property type="match status" value="1"/>
</dbReference>
<dbReference type="InterPro" id="IPR012792">
    <property type="entry name" value="3-oxoacid_CoA-transf_A"/>
</dbReference>
<dbReference type="SMART" id="SM00882">
    <property type="entry name" value="CoA_trans"/>
    <property type="match status" value="1"/>
</dbReference>
<dbReference type="Pfam" id="PF01144">
    <property type="entry name" value="CoA_trans"/>
    <property type="match status" value="1"/>
</dbReference>